<keyword evidence="2" id="KW-1185">Reference proteome</keyword>
<evidence type="ECO:0000313" key="1">
    <source>
        <dbReference type="EMBL" id="CAG8818794.1"/>
    </source>
</evidence>
<organism evidence="1 2">
    <name type="scientific">Gigaspora margarita</name>
    <dbReference type="NCBI Taxonomy" id="4874"/>
    <lineage>
        <taxon>Eukaryota</taxon>
        <taxon>Fungi</taxon>
        <taxon>Fungi incertae sedis</taxon>
        <taxon>Mucoromycota</taxon>
        <taxon>Glomeromycotina</taxon>
        <taxon>Glomeromycetes</taxon>
        <taxon>Diversisporales</taxon>
        <taxon>Gigasporaceae</taxon>
        <taxon>Gigaspora</taxon>
    </lineage>
</organism>
<dbReference type="Proteomes" id="UP000789901">
    <property type="component" value="Unassembled WGS sequence"/>
</dbReference>
<dbReference type="EMBL" id="CAJVQB010032774">
    <property type="protein sequence ID" value="CAG8818794.1"/>
    <property type="molecule type" value="Genomic_DNA"/>
</dbReference>
<protein>
    <submittedName>
        <fullName evidence="1">36537_t:CDS:1</fullName>
    </submittedName>
</protein>
<sequence length="84" mass="9730">IEEVFTPTTSIERRDMEAIAWINTIVIYELWCIYTSYKWGKEPLSNGAAIARATSRIRKEVSDLRSRLEGSSKSRAKRFKCIKC</sequence>
<gene>
    <name evidence="1" type="ORF">GMARGA_LOCUS27146</name>
</gene>
<proteinExistence type="predicted"/>
<comment type="caution">
    <text evidence="1">The sequence shown here is derived from an EMBL/GenBank/DDBJ whole genome shotgun (WGS) entry which is preliminary data.</text>
</comment>
<accession>A0ABN7W6T2</accession>
<feature type="non-terminal residue" evidence="1">
    <location>
        <position position="1"/>
    </location>
</feature>
<name>A0ABN7W6T2_GIGMA</name>
<evidence type="ECO:0000313" key="2">
    <source>
        <dbReference type="Proteomes" id="UP000789901"/>
    </source>
</evidence>
<reference evidence="1 2" key="1">
    <citation type="submission" date="2021-06" db="EMBL/GenBank/DDBJ databases">
        <authorList>
            <person name="Kallberg Y."/>
            <person name="Tangrot J."/>
            <person name="Rosling A."/>
        </authorList>
    </citation>
    <scope>NUCLEOTIDE SEQUENCE [LARGE SCALE GENOMIC DNA]</scope>
    <source>
        <strain evidence="1 2">120-4 pot B 10/14</strain>
    </source>
</reference>